<keyword evidence="1" id="KW-0812">Transmembrane</keyword>
<evidence type="ECO:0008006" key="4">
    <source>
        <dbReference type="Google" id="ProtNLM"/>
    </source>
</evidence>
<sequence length="236" mass="26747">MNVHTTVAWCVRQWSCMVEAWHKRWRWSRASRKPMSSEDMYERGVADAERGELHPFYYQHYYHYRRGYDQARRRMRRPFWTTLLPGRHAVLIGGATLTIALIVIIGGIWRNNEKTDAALLAMPATDTVVTATARPTRTPLFPTATPEATPEPVVVTLRVNGFAQVANTEGRALRGRAAPGLKAPVRVAFAEGERVRILEGPVLADQYIWWRVEGRAGTGWAAQQSLEGVVWLIPVE</sequence>
<dbReference type="HOGENOM" id="CLU_1381975_0_0_0"/>
<protein>
    <recommendedName>
        <fullName evidence="4">SH3b domain-containing protein</fullName>
    </recommendedName>
</protein>
<keyword evidence="1" id="KW-0472">Membrane</keyword>
<accession>A7NHK0</accession>
<gene>
    <name evidence="2" type="ordered locus">Rcas_0830</name>
</gene>
<dbReference type="KEGG" id="rca:Rcas_0830"/>
<dbReference type="Proteomes" id="UP000000263">
    <property type="component" value="Chromosome"/>
</dbReference>
<proteinExistence type="predicted"/>
<feature type="transmembrane region" description="Helical" evidence="1">
    <location>
        <begin position="89"/>
        <end position="109"/>
    </location>
</feature>
<dbReference type="eggNOG" id="ENOG5033KPB">
    <property type="taxonomic scope" value="Bacteria"/>
</dbReference>
<evidence type="ECO:0000313" key="2">
    <source>
        <dbReference type="EMBL" id="ABU56947.1"/>
    </source>
</evidence>
<organism evidence="2 3">
    <name type="scientific">Roseiflexus castenholzii (strain DSM 13941 / HLO8)</name>
    <dbReference type="NCBI Taxonomy" id="383372"/>
    <lineage>
        <taxon>Bacteria</taxon>
        <taxon>Bacillati</taxon>
        <taxon>Chloroflexota</taxon>
        <taxon>Chloroflexia</taxon>
        <taxon>Chloroflexales</taxon>
        <taxon>Roseiflexineae</taxon>
        <taxon>Roseiflexaceae</taxon>
        <taxon>Roseiflexus</taxon>
    </lineage>
</organism>
<name>A7NHK0_ROSCS</name>
<dbReference type="AlphaFoldDB" id="A7NHK0"/>
<keyword evidence="3" id="KW-1185">Reference proteome</keyword>
<reference evidence="2 3" key="1">
    <citation type="submission" date="2007-08" db="EMBL/GenBank/DDBJ databases">
        <title>Complete sequence of Roseiflexus castenholzii DSM 13941.</title>
        <authorList>
            <consortium name="US DOE Joint Genome Institute"/>
            <person name="Copeland A."/>
            <person name="Lucas S."/>
            <person name="Lapidus A."/>
            <person name="Barry K."/>
            <person name="Glavina del Rio T."/>
            <person name="Dalin E."/>
            <person name="Tice H."/>
            <person name="Pitluck S."/>
            <person name="Thompson L.S."/>
            <person name="Brettin T."/>
            <person name="Bruce D."/>
            <person name="Detter J.C."/>
            <person name="Han C."/>
            <person name="Tapia R."/>
            <person name="Schmutz J."/>
            <person name="Larimer F."/>
            <person name="Land M."/>
            <person name="Hauser L."/>
            <person name="Kyrpides N."/>
            <person name="Mikhailova N."/>
            <person name="Bryant D.A."/>
            <person name="Hanada S."/>
            <person name="Tsukatani Y."/>
            <person name="Richardson P."/>
        </authorList>
    </citation>
    <scope>NUCLEOTIDE SEQUENCE [LARGE SCALE GENOMIC DNA]</scope>
    <source>
        <strain evidence="3">DSM 13941 / HLO8</strain>
    </source>
</reference>
<evidence type="ECO:0000256" key="1">
    <source>
        <dbReference type="SAM" id="Phobius"/>
    </source>
</evidence>
<keyword evidence="1" id="KW-1133">Transmembrane helix</keyword>
<evidence type="ECO:0000313" key="3">
    <source>
        <dbReference type="Proteomes" id="UP000000263"/>
    </source>
</evidence>
<dbReference type="EMBL" id="CP000804">
    <property type="protein sequence ID" value="ABU56947.1"/>
    <property type="molecule type" value="Genomic_DNA"/>
</dbReference>